<dbReference type="eggNOG" id="COG3209">
    <property type="taxonomic scope" value="Bacteria"/>
</dbReference>
<evidence type="ECO:0000256" key="3">
    <source>
        <dbReference type="ARBA" id="ARBA00023157"/>
    </source>
</evidence>
<feature type="compositionally biased region" description="Basic and acidic residues" evidence="4">
    <location>
        <begin position="887"/>
        <end position="903"/>
    </location>
</feature>
<reference evidence="6 7" key="1">
    <citation type="submission" date="2010-08" db="EMBL/GenBank/DDBJ databases">
        <title>The draft genome of Desulfovibrio fructosovorans JJ.</title>
        <authorList>
            <consortium name="US DOE Joint Genome Institute (JGI-PGF)"/>
            <person name="Lucas S."/>
            <person name="Copeland A."/>
            <person name="Lapidus A."/>
            <person name="Cheng J.-F."/>
            <person name="Bruce D."/>
            <person name="Goodwin L."/>
            <person name="Pitluck S."/>
            <person name="Land M.L."/>
            <person name="Hauser L."/>
            <person name="Chang Y.-J."/>
            <person name="Jeffries C."/>
            <person name="Wall J.D."/>
            <person name="Stahl D.A."/>
            <person name="Arkin A.P."/>
            <person name="Dehal P."/>
            <person name="Stolyar S.M."/>
            <person name="Hazen T.C."/>
            <person name="Woyke T.J."/>
        </authorList>
    </citation>
    <scope>NUCLEOTIDE SEQUENCE [LARGE SCALE GENOMIC DNA]</scope>
    <source>
        <strain evidence="6 7">JJ</strain>
    </source>
</reference>
<dbReference type="NCBIfam" id="TIGR01643">
    <property type="entry name" value="YD_repeat_2x"/>
    <property type="match status" value="3"/>
</dbReference>
<keyword evidence="3" id="KW-1015">Disulfide bond</keyword>
<dbReference type="NCBIfam" id="TIGR03696">
    <property type="entry name" value="Rhs_assc_core"/>
    <property type="match status" value="1"/>
</dbReference>
<evidence type="ECO:0000313" key="7">
    <source>
        <dbReference type="Proteomes" id="UP000006250"/>
    </source>
</evidence>
<proteinExistence type="predicted"/>
<evidence type="ECO:0000259" key="5">
    <source>
        <dbReference type="Pfam" id="PF25023"/>
    </source>
</evidence>
<feature type="domain" description="Teneurin-like YD-shell" evidence="5">
    <location>
        <begin position="4"/>
        <end position="831"/>
    </location>
</feature>
<dbReference type="STRING" id="596151.DesfrDRAFT_3549"/>
<evidence type="ECO:0000256" key="1">
    <source>
        <dbReference type="ARBA" id="ARBA00022536"/>
    </source>
</evidence>
<evidence type="ECO:0000313" key="6">
    <source>
        <dbReference type="EMBL" id="EFL49695.1"/>
    </source>
</evidence>
<evidence type="ECO:0000256" key="4">
    <source>
        <dbReference type="SAM" id="MobiDB-lite"/>
    </source>
</evidence>
<name>E1K0Z9_SOLFR</name>
<gene>
    <name evidence="6" type="ORF">DesfrDRAFT_3549</name>
</gene>
<dbReference type="EMBL" id="AECZ01000035">
    <property type="protein sequence ID" value="EFL49695.1"/>
    <property type="molecule type" value="Genomic_DNA"/>
</dbReference>
<dbReference type="PANTHER" id="PTHR11219">
    <property type="entry name" value="TENEURIN AND N-ACETYLGLUCOSAMINE-1-PHOSPHODIESTER ALPHA-N-ACETYLGLUCOSAMINIDASE"/>
    <property type="match status" value="1"/>
</dbReference>
<dbReference type="InterPro" id="IPR006530">
    <property type="entry name" value="YD"/>
</dbReference>
<evidence type="ECO:0000256" key="2">
    <source>
        <dbReference type="ARBA" id="ARBA00022737"/>
    </source>
</evidence>
<sequence length="937" mass="101460">MSETGRHLRTEDQETGKPIYEFGYDSDGNLISVTDQFGSAVTIQRGSGGTPTAIVSPDGQRTSLTVDGSKRLTQVAYQDGGSYGFTYDTAGLLLTETDPNGNNFNHAYDANGRVTTVSDPLGGLWTYSKTLQTDDTLYEETTAEGLVTSYEDQHLATGYYSTITDPNGGETSYFRSPDEKQIKKTTSCGWTFKLTYADDPRFFYPYEKGETKSTPSGLSRVTTSTVAYTADTDDTLQSILRTVTVNSKASTLRTDLTAATRTLTTPVGRTATVTYDPATLLTKSVAMTGLAATNFTYDGRGRITGQSAGTRSITTTYDSAGNVASVTDPRNLTTSFDYDAVGRRTAIHRPDNSVVRFTYDKMGNMTVLTTPANVPHDFEYNAVNRNSAYDTPLSGSYVYSYDRDRRLTKISFPSGKSITRAYQDAQLASVTMPEGTVNYTYEPCGSTVKSLSFGTEGITYGHDGPLVTSVAQSGTLAQTISYAYNSDFKAKSLTYAGSANAYTYDNDNLLTGSGGYTIARDSQNGLATSVSGNGLTESRTFNEYGEPDAWTVTVSSQEVANYALTRDAAGNIATRTETVAGESHEYAYAYDNVGRLTQVTKDGAVVENYTFDGPGTGRTSETNTLRGLTNRTYAYDDEDHLTSAGDASFTYDKDGFLTGKTVGSQTTGYTYSSRGELLRVDLPDGTVVEYVHDPLGRRIAKKVDGTVTEKYLWQGRTRLLAVYNGSGSLKQRFEYADARLPVAMTVGSTRYFLVYDQVGSLRAVTDASGSVVKTVEYDSFGNVIADSDEALAVPFGFAGGLFDTDTGLTRFGFRDYDADVGRWTAKDPILFEGGDTDLYGYVVNDPVNGVDPDGRLLNYLVKKLFKQIGKKIGDKLAGGDTDEWPEQYEKEQLQKYLDDDSNKDPNSGQKDPANSGDGDGDDAGKDKNGGGNSCPDK</sequence>
<organism evidence="6 7">
    <name type="scientific">Solidesulfovibrio fructosivorans JJ]</name>
    <dbReference type="NCBI Taxonomy" id="596151"/>
    <lineage>
        <taxon>Bacteria</taxon>
        <taxon>Pseudomonadati</taxon>
        <taxon>Thermodesulfobacteriota</taxon>
        <taxon>Desulfovibrionia</taxon>
        <taxon>Desulfovibrionales</taxon>
        <taxon>Desulfovibrionaceae</taxon>
        <taxon>Solidesulfovibrio</taxon>
    </lineage>
</organism>
<feature type="region of interest" description="Disordered" evidence="4">
    <location>
        <begin position="876"/>
        <end position="937"/>
    </location>
</feature>
<protein>
    <submittedName>
        <fullName evidence="6">YD repeat protein</fullName>
    </submittedName>
</protein>
<dbReference type="Proteomes" id="UP000006250">
    <property type="component" value="Unassembled WGS sequence"/>
</dbReference>
<accession>E1K0Z9</accession>
<dbReference type="PANTHER" id="PTHR11219:SF69">
    <property type="entry name" value="TENEURIN-A"/>
    <property type="match status" value="1"/>
</dbReference>
<comment type="caution">
    <text evidence="6">The sequence shown here is derived from an EMBL/GenBank/DDBJ whole genome shotgun (WGS) entry which is preliminary data.</text>
</comment>
<keyword evidence="7" id="KW-1185">Reference proteome</keyword>
<dbReference type="InterPro" id="IPR056823">
    <property type="entry name" value="TEN-like_YD-shell"/>
</dbReference>
<dbReference type="Pfam" id="PF25023">
    <property type="entry name" value="TEN_YD-shell"/>
    <property type="match status" value="1"/>
</dbReference>
<keyword evidence="1" id="KW-0245">EGF-like domain</keyword>
<keyword evidence="2" id="KW-0677">Repeat</keyword>
<dbReference type="AlphaFoldDB" id="E1K0Z9"/>
<dbReference type="InterPro" id="IPR051216">
    <property type="entry name" value="Teneurin"/>
</dbReference>
<dbReference type="Gene3D" id="2.180.10.10">
    <property type="entry name" value="RHS repeat-associated core"/>
    <property type="match status" value="2"/>
</dbReference>
<dbReference type="InterPro" id="IPR022385">
    <property type="entry name" value="Rhs_assc_core"/>
</dbReference>